<evidence type="ECO:0000313" key="4">
    <source>
        <dbReference type="Proteomes" id="UP001179952"/>
    </source>
</evidence>
<dbReference type="Proteomes" id="UP001179952">
    <property type="component" value="Unassembled WGS sequence"/>
</dbReference>
<keyword evidence="1" id="KW-0812">Transmembrane</keyword>
<dbReference type="Pfam" id="PF02517">
    <property type="entry name" value="Rce1-like"/>
    <property type="match status" value="1"/>
</dbReference>
<feature type="transmembrane region" description="Helical" evidence="1">
    <location>
        <begin position="137"/>
        <end position="154"/>
    </location>
</feature>
<keyword evidence="4" id="KW-1185">Reference proteome</keyword>
<reference evidence="3" key="2">
    <citation type="submission" date="2023-06" db="EMBL/GenBank/DDBJ databases">
        <authorList>
            <person name="Ma L."/>
            <person name="Liu K.-W."/>
            <person name="Li Z."/>
            <person name="Hsiao Y.-Y."/>
            <person name="Qi Y."/>
            <person name="Fu T."/>
            <person name="Tang G."/>
            <person name="Zhang D."/>
            <person name="Sun W.-H."/>
            <person name="Liu D.-K."/>
            <person name="Li Y."/>
            <person name="Chen G.-Z."/>
            <person name="Liu X.-D."/>
            <person name="Liao X.-Y."/>
            <person name="Jiang Y.-T."/>
            <person name="Yu X."/>
            <person name="Hao Y."/>
            <person name="Huang J."/>
            <person name="Zhao X.-W."/>
            <person name="Ke S."/>
            <person name="Chen Y.-Y."/>
            <person name="Wu W.-L."/>
            <person name="Hsu J.-L."/>
            <person name="Lin Y.-F."/>
            <person name="Huang M.-D."/>
            <person name="Li C.-Y."/>
            <person name="Huang L."/>
            <person name="Wang Z.-W."/>
            <person name="Zhao X."/>
            <person name="Zhong W.-Y."/>
            <person name="Peng D.-H."/>
            <person name="Ahmad S."/>
            <person name="Lan S."/>
            <person name="Zhang J.-S."/>
            <person name="Tsai W.-C."/>
            <person name="Van De Peer Y."/>
            <person name="Liu Z.-J."/>
        </authorList>
    </citation>
    <scope>NUCLEOTIDE SEQUENCE</scope>
    <source>
        <strain evidence="3">SCP</strain>
        <tissue evidence="3">Leaves</tissue>
    </source>
</reference>
<comment type="caution">
    <text evidence="3">The sequence shown here is derived from an EMBL/GenBank/DDBJ whole genome shotgun (WGS) entry which is preliminary data.</text>
</comment>
<reference evidence="3" key="1">
    <citation type="journal article" date="2023" name="Nat. Commun.">
        <title>Diploid and tetraploid genomes of Acorus and the evolution of monocots.</title>
        <authorList>
            <person name="Ma L."/>
            <person name="Liu K.W."/>
            <person name="Li Z."/>
            <person name="Hsiao Y.Y."/>
            <person name="Qi Y."/>
            <person name="Fu T."/>
            <person name="Tang G.D."/>
            <person name="Zhang D."/>
            <person name="Sun W.H."/>
            <person name="Liu D.K."/>
            <person name="Li Y."/>
            <person name="Chen G.Z."/>
            <person name="Liu X.D."/>
            <person name="Liao X.Y."/>
            <person name="Jiang Y.T."/>
            <person name="Yu X."/>
            <person name="Hao Y."/>
            <person name="Huang J."/>
            <person name="Zhao X.W."/>
            <person name="Ke S."/>
            <person name="Chen Y.Y."/>
            <person name="Wu W.L."/>
            <person name="Hsu J.L."/>
            <person name="Lin Y.F."/>
            <person name="Huang M.D."/>
            <person name="Li C.Y."/>
            <person name="Huang L."/>
            <person name="Wang Z.W."/>
            <person name="Zhao X."/>
            <person name="Zhong W.Y."/>
            <person name="Peng D.H."/>
            <person name="Ahmad S."/>
            <person name="Lan S."/>
            <person name="Zhang J.S."/>
            <person name="Tsai W.C."/>
            <person name="Van de Peer Y."/>
            <person name="Liu Z.J."/>
        </authorList>
    </citation>
    <scope>NUCLEOTIDE SEQUENCE</scope>
    <source>
        <strain evidence="3">SCP</strain>
    </source>
</reference>
<name>A0AAV9BRF7_ACOGR</name>
<keyword evidence="1" id="KW-0472">Membrane</keyword>
<gene>
    <name evidence="3" type="ORF">QJS04_geneDACA003472</name>
</gene>
<evidence type="ECO:0000313" key="3">
    <source>
        <dbReference type="EMBL" id="KAK1279080.1"/>
    </source>
</evidence>
<dbReference type="PANTHER" id="PTHR43592">
    <property type="entry name" value="CAAX AMINO TERMINAL PROTEASE"/>
    <property type="match status" value="1"/>
</dbReference>
<dbReference type="GO" id="GO:0080120">
    <property type="term" value="P:CAAX-box protein maturation"/>
    <property type="evidence" value="ECO:0007669"/>
    <property type="project" value="UniProtKB-ARBA"/>
</dbReference>
<sequence>MLIVFFSLIYLLLCDCRLKTAVKLGILYLLVSPYQPLPDDIFSFRWRRPFDIRLGWFLWACGGLIVAASAVFLVEAVISSPTVGRESEEAETLMHLLPLIGSSNISTFCLFGILGILAPFCEETLYRGFLMTSLTKWLPLPISVTVSSAVFALAHQSPGKFLQIFIFGNVLGLVYARTRNLLSPILMHAWWNTGVILALTILQTQGYDIQKYIL</sequence>
<protein>
    <recommendedName>
        <fullName evidence="2">CAAX prenyl protease 2/Lysostaphin resistance protein A-like domain-containing protein</fullName>
    </recommendedName>
</protein>
<feature type="transmembrane region" description="Helical" evidence="1">
    <location>
        <begin position="184"/>
        <end position="202"/>
    </location>
</feature>
<feature type="transmembrane region" description="Helical" evidence="1">
    <location>
        <begin position="99"/>
        <end position="117"/>
    </location>
</feature>
<keyword evidence="1" id="KW-1133">Transmembrane helix</keyword>
<feature type="transmembrane region" description="Helical" evidence="1">
    <location>
        <begin position="56"/>
        <end position="78"/>
    </location>
</feature>
<organism evidence="3 4">
    <name type="scientific">Acorus gramineus</name>
    <name type="common">Dwarf sweet flag</name>
    <dbReference type="NCBI Taxonomy" id="55184"/>
    <lineage>
        <taxon>Eukaryota</taxon>
        <taxon>Viridiplantae</taxon>
        <taxon>Streptophyta</taxon>
        <taxon>Embryophyta</taxon>
        <taxon>Tracheophyta</taxon>
        <taxon>Spermatophyta</taxon>
        <taxon>Magnoliopsida</taxon>
        <taxon>Liliopsida</taxon>
        <taxon>Acoraceae</taxon>
        <taxon>Acorus</taxon>
    </lineage>
</organism>
<dbReference type="AlphaFoldDB" id="A0AAV9BRF7"/>
<dbReference type="InterPro" id="IPR003675">
    <property type="entry name" value="Rce1/LyrA-like_dom"/>
</dbReference>
<dbReference type="PANTHER" id="PTHR43592:SF15">
    <property type="entry name" value="CAAX AMINO TERMINAL PROTEASE FAMILY PROTEIN"/>
    <property type="match status" value="1"/>
</dbReference>
<feature type="domain" description="CAAX prenyl protease 2/Lysostaphin resistance protein A-like" evidence="2">
    <location>
        <begin position="107"/>
        <end position="193"/>
    </location>
</feature>
<dbReference type="EMBL" id="JAUJYN010000002">
    <property type="protein sequence ID" value="KAK1279080.1"/>
    <property type="molecule type" value="Genomic_DNA"/>
</dbReference>
<dbReference type="GO" id="GO:0004175">
    <property type="term" value="F:endopeptidase activity"/>
    <property type="evidence" value="ECO:0007669"/>
    <property type="project" value="UniProtKB-ARBA"/>
</dbReference>
<evidence type="ECO:0000256" key="1">
    <source>
        <dbReference type="SAM" id="Phobius"/>
    </source>
</evidence>
<accession>A0AAV9BRF7</accession>
<feature type="transmembrane region" description="Helical" evidence="1">
    <location>
        <begin position="161"/>
        <end position="178"/>
    </location>
</feature>
<evidence type="ECO:0000259" key="2">
    <source>
        <dbReference type="Pfam" id="PF02517"/>
    </source>
</evidence>
<proteinExistence type="predicted"/>